<sequence length="212" mass="24193">MSYLDEEQEINPWLSMWKSPRETVRNYVDSGHTKWLWLLAIFAGIKVFLDNAEAQNVGDQVSIGSILFLSLFFGTIMGIVQWWLLSGALTLVGNWLGMHAEWGELRKAVALSYVPLVWTFFIWIIKIFAFGQENFTPETPTIDASIPLLSLIVLCYLINYLVFFWFVVVLSKSVAEVYDTSAWTGFGLILLTAVILSVVFILLILPIVLLWY</sequence>
<evidence type="ECO:0000256" key="5">
    <source>
        <dbReference type="SAM" id="Phobius"/>
    </source>
</evidence>
<feature type="domain" description="Yip1" evidence="6">
    <location>
        <begin position="15"/>
        <end position="202"/>
    </location>
</feature>
<evidence type="ECO:0000313" key="7">
    <source>
        <dbReference type="EMBL" id="MFC4075490.1"/>
    </source>
</evidence>
<dbReference type="InterPro" id="IPR006977">
    <property type="entry name" value="Yip1_dom"/>
</dbReference>
<dbReference type="Proteomes" id="UP001595843">
    <property type="component" value="Unassembled WGS sequence"/>
</dbReference>
<feature type="transmembrane region" description="Helical" evidence="5">
    <location>
        <begin position="188"/>
        <end position="211"/>
    </location>
</feature>
<dbReference type="EMBL" id="JBHSAP010000004">
    <property type="protein sequence ID" value="MFC4075490.1"/>
    <property type="molecule type" value="Genomic_DNA"/>
</dbReference>
<gene>
    <name evidence="7" type="ORF">ACFOUO_01545</name>
</gene>
<organism evidence="7 8">
    <name type="scientific">Salinithrix halophila</name>
    <dbReference type="NCBI Taxonomy" id="1485204"/>
    <lineage>
        <taxon>Bacteria</taxon>
        <taxon>Bacillati</taxon>
        <taxon>Bacillota</taxon>
        <taxon>Bacilli</taxon>
        <taxon>Bacillales</taxon>
        <taxon>Thermoactinomycetaceae</taxon>
        <taxon>Salinithrix</taxon>
    </lineage>
</organism>
<evidence type="ECO:0000313" key="8">
    <source>
        <dbReference type="Proteomes" id="UP001595843"/>
    </source>
</evidence>
<feature type="transmembrane region" description="Helical" evidence="5">
    <location>
        <begin position="146"/>
        <end position="168"/>
    </location>
</feature>
<keyword evidence="3 5" id="KW-1133">Transmembrane helix</keyword>
<evidence type="ECO:0000259" key="6">
    <source>
        <dbReference type="Pfam" id="PF04893"/>
    </source>
</evidence>
<evidence type="ECO:0000256" key="1">
    <source>
        <dbReference type="ARBA" id="ARBA00004141"/>
    </source>
</evidence>
<reference evidence="8" key="1">
    <citation type="journal article" date="2019" name="Int. J. Syst. Evol. Microbiol.">
        <title>The Global Catalogue of Microorganisms (GCM) 10K type strain sequencing project: providing services to taxonomists for standard genome sequencing and annotation.</title>
        <authorList>
            <consortium name="The Broad Institute Genomics Platform"/>
            <consortium name="The Broad Institute Genome Sequencing Center for Infectious Disease"/>
            <person name="Wu L."/>
            <person name="Ma J."/>
        </authorList>
    </citation>
    <scope>NUCLEOTIDE SEQUENCE [LARGE SCALE GENOMIC DNA]</scope>
    <source>
        <strain evidence="8">IBRC-M 10813</strain>
    </source>
</reference>
<feature type="transmembrane region" description="Helical" evidence="5">
    <location>
        <begin position="105"/>
        <end position="125"/>
    </location>
</feature>
<keyword evidence="8" id="KW-1185">Reference proteome</keyword>
<accession>A0ABV8JCG0</accession>
<keyword evidence="2 5" id="KW-0812">Transmembrane</keyword>
<comment type="subcellular location">
    <subcellularLocation>
        <location evidence="1">Membrane</location>
        <topology evidence="1">Multi-pass membrane protein</topology>
    </subcellularLocation>
</comment>
<evidence type="ECO:0000256" key="4">
    <source>
        <dbReference type="ARBA" id="ARBA00023136"/>
    </source>
</evidence>
<proteinExistence type="predicted"/>
<dbReference type="Pfam" id="PF04893">
    <property type="entry name" value="Yip1"/>
    <property type="match status" value="1"/>
</dbReference>
<dbReference type="RefSeq" id="WP_380701453.1">
    <property type="nucleotide sequence ID" value="NZ_JBHSAP010000004.1"/>
</dbReference>
<protein>
    <submittedName>
        <fullName evidence="7">YIP1 family protein</fullName>
    </submittedName>
</protein>
<name>A0ABV8JCG0_9BACL</name>
<feature type="transmembrane region" description="Helical" evidence="5">
    <location>
        <begin position="61"/>
        <end position="85"/>
    </location>
</feature>
<evidence type="ECO:0000256" key="3">
    <source>
        <dbReference type="ARBA" id="ARBA00022989"/>
    </source>
</evidence>
<evidence type="ECO:0000256" key="2">
    <source>
        <dbReference type="ARBA" id="ARBA00022692"/>
    </source>
</evidence>
<comment type="caution">
    <text evidence="7">The sequence shown here is derived from an EMBL/GenBank/DDBJ whole genome shotgun (WGS) entry which is preliminary data.</text>
</comment>
<keyword evidence="4 5" id="KW-0472">Membrane</keyword>